<reference evidence="3 4" key="1">
    <citation type="submission" date="2016-09" db="EMBL/GenBank/DDBJ databases">
        <title>Couchioplanes caeruleus draft genome sequence.</title>
        <authorList>
            <person name="Sheehan J."/>
            <person name="Caffrey P."/>
        </authorList>
    </citation>
    <scope>NUCLEOTIDE SEQUENCE [LARGE SCALE GENOMIC DNA]</scope>
    <source>
        <strain evidence="3 4">DSM 43634</strain>
    </source>
</reference>
<keyword evidence="4" id="KW-1185">Reference proteome</keyword>
<dbReference type="SUPFAM" id="SSF52172">
    <property type="entry name" value="CheY-like"/>
    <property type="match status" value="1"/>
</dbReference>
<dbReference type="InterPro" id="IPR036388">
    <property type="entry name" value="WH-like_DNA-bd_sf"/>
</dbReference>
<evidence type="ECO:0000313" key="3">
    <source>
        <dbReference type="EMBL" id="OJF11073.1"/>
    </source>
</evidence>
<dbReference type="AlphaFoldDB" id="A0A1K0FE24"/>
<organism evidence="3 4">
    <name type="scientific">Couchioplanes caeruleus subsp. caeruleus</name>
    <dbReference type="NCBI Taxonomy" id="56427"/>
    <lineage>
        <taxon>Bacteria</taxon>
        <taxon>Bacillati</taxon>
        <taxon>Actinomycetota</taxon>
        <taxon>Actinomycetes</taxon>
        <taxon>Micromonosporales</taxon>
        <taxon>Micromonosporaceae</taxon>
        <taxon>Couchioplanes</taxon>
    </lineage>
</organism>
<proteinExistence type="predicted"/>
<evidence type="ECO:0000313" key="4">
    <source>
        <dbReference type="Proteomes" id="UP000182486"/>
    </source>
</evidence>
<gene>
    <name evidence="3" type="ORF">BG844_28420</name>
</gene>
<dbReference type="InterPro" id="IPR011006">
    <property type="entry name" value="CheY-like_superfamily"/>
</dbReference>
<name>A0A1K0FE24_9ACTN</name>
<feature type="region of interest" description="Disordered" evidence="1">
    <location>
        <begin position="1"/>
        <end position="26"/>
    </location>
</feature>
<dbReference type="GO" id="GO:0003723">
    <property type="term" value="F:RNA binding"/>
    <property type="evidence" value="ECO:0007669"/>
    <property type="project" value="InterPro"/>
</dbReference>
<evidence type="ECO:0000256" key="1">
    <source>
        <dbReference type="SAM" id="MobiDB-lite"/>
    </source>
</evidence>
<protein>
    <recommendedName>
        <fullName evidence="2">ANTAR domain-containing protein</fullName>
    </recommendedName>
</protein>
<dbReference type="SMART" id="SM01012">
    <property type="entry name" value="ANTAR"/>
    <property type="match status" value="1"/>
</dbReference>
<dbReference type="Proteomes" id="UP000182486">
    <property type="component" value="Unassembled WGS sequence"/>
</dbReference>
<dbReference type="PROSITE" id="PS50921">
    <property type="entry name" value="ANTAR"/>
    <property type="match status" value="1"/>
</dbReference>
<feature type="domain" description="ANTAR" evidence="2">
    <location>
        <begin position="15"/>
        <end position="76"/>
    </location>
</feature>
<dbReference type="InterPro" id="IPR005561">
    <property type="entry name" value="ANTAR"/>
</dbReference>
<dbReference type="Gene3D" id="1.10.10.10">
    <property type="entry name" value="Winged helix-like DNA-binding domain superfamily/Winged helix DNA-binding domain"/>
    <property type="match status" value="1"/>
</dbReference>
<dbReference type="Pfam" id="PF03861">
    <property type="entry name" value="ANTAR"/>
    <property type="match status" value="1"/>
</dbReference>
<accession>A0A1K0FE24</accession>
<comment type="caution">
    <text evidence="3">The sequence shown here is derived from an EMBL/GenBank/DDBJ whole genome shotgun (WGS) entry which is preliminary data.</text>
</comment>
<evidence type="ECO:0000259" key="2">
    <source>
        <dbReference type="PROSITE" id="PS50921"/>
    </source>
</evidence>
<dbReference type="EMBL" id="MEIA01000439">
    <property type="protein sequence ID" value="OJF11073.1"/>
    <property type="molecule type" value="Genomic_DNA"/>
</dbReference>
<sequence>MGWETVRDSGPVKAPGGVSHPSGDAPAAIGVRDLIGQAKGILMERHKLTGEQAFAVLVRASQNTNTKLTDVATYLMESGELIERTRR</sequence>